<evidence type="ECO:0000313" key="1">
    <source>
        <dbReference type="EMBL" id="MDX8153909.1"/>
    </source>
</evidence>
<organism evidence="1 2">
    <name type="scientific">Patulibacter brassicae</name>
    <dbReference type="NCBI Taxonomy" id="1705717"/>
    <lineage>
        <taxon>Bacteria</taxon>
        <taxon>Bacillati</taxon>
        <taxon>Actinomycetota</taxon>
        <taxon>Thermoleophilia</taxon>
        <taxon>Solirubrobacterales</taxon>
        <taxon>Patulibacteraceae</taxon>
        <taxon>Patulibacter</taxon>
    </lineage>
</organism>
<name>A0ABU4VPX0_9ACTN</name>
<keyword evidence="2" id="KW-1185">Reference proteome</keyword>
<evidence type="ECO:0000313" key="2">
    <source>
        <dbReference type="Proteomes" id="UP001277761"/>
    </source>
</evidence>
<dbReference type="RefSeq" id="WP_319956058.1">
    <property type="nucleotide sequence ID" value="NZ_JAXAVX010000026.1"/>
</dbReference>
<reference evidence="1 2" key="1">
    <citation type="submission" date="2023-11" db="EMBL/GenBank/DDBJ databases">
        <authorList>
            <person name="Xu M."/>
            <person name="Jiang T."/>
        </authorList>
    </citation>
    <scope>NUCLEOTIDE SEQUENCE [LARGE SCALE GENOMIC DNA]</scope>
    <source>
        <strain evidence="1 2">SD</strain>
    </source>
</reference>
<sequence length="265" mass="28944">MSALHDDRRHVMVHRSCATRTTPDGEVLDAARYDWFHAEPDEDRWVAFHRSEHLDAVTAWCAARAAAADRRWTTLALGRPRADVAAAPAVVADLQRSAVAALRRAHGDAALRAGRVDPAELRAHEATLRPEDLPCEVLLPADPEADRLPLSAIFAPDLRATLARHGVTTLGALSRCSRPVIAGWTGIGTAELGRIERTLHRHGLLLAPERPAAPAERRAARLRVAARAAELAARGYRLDEIARDLGRSPAALRLLLAERRGARLR</sequence>
<proteinExistence type="predicted"/>
<gene>
    <name evidence="1" type="ORF">SK069_20085</name>
</gene>
<protein>
    <recommendedName>
        <fullName evidence="3">RNA polymerase alpha subunit C-terminal domain-containing protein</fullName>
    </recommendedName>
</protein>
<dbReference type="EMBL" id="JAXAVX010000026">
    <property type="protein sequence ID" value="MDX8153909.1"/>
    <property type="molecule type" value="Genomic_DNA"/>
</dbReference>
<evidence type="ECO:0008006" key="3">
    <source>
        <dbReference type="Google" id="ProtNLM"/>
    </source>
</evidence>
<accession>A0ABU4VPX0</accession>
<dbReference type="Proteomes" id="UP001277761">
    <property type="component" value="Unassembled WGS sequence"/>
</dbReference>
<comment type="caution">
    <text evidence="1">The sequence shown here is derived from an EMBL/GenBank/DDBJ whole genome shotgun (WGS) entry which is preliminary data.</text>
</comment>